<name>A0A8X6N0S5_NEPPI</name>
<sequence>MLLSFQFLLGLFISVQGESRVFDELMKIVPKNDICFLKLVMCDEDRKPLCNIEKCEFHAQSKVLQAYCKQNEKFIQCTEKAIKICKAVPHVEAGDILIEKRRFGKAFCSPSSSWKKCKYDSFLFPSTFGSVCSFFSY</sequence>
<feature type="signal peptide" evidence="1">
    <location>
        <begin position="1"/>
        <end position="17"/>
    </location>
</feature>
<dbReference type="Proteomes" id="UP000887013">
    <property type="component" value="Unassembled WGS sequence"/>
</dbReference>
<comment type="caution">
    <text evidence="2">The sequence shown here is derived from an EMBL/GenBank/DDBJ whole genome shotgun (WGS) entry which is preliminary data.</text>
</comment>
<proteinExistence type="predicted"/>
<reference evidence="2" key="1">
    <citation type="submission" date="2020-08" db="EMBL/GenBank/DDBJ databases">
        <title>Multicomponent nature underlies the extraordinary mechanical properties of spider dragline silk.</title>
        <authorList>
            <person name="Kono N."/>
            <person name="Nakamura H."/>
            <person name="Mori M."/>
            <person name="Yoshida Y."/>
            <person name="Ohtoshi R."/>
            <person name="Malay A.D."/>
            <person name="Moran D.A.P."/>
            <person name="Tomita M."/>
            <person name="Numata K."/>
            <person name="Arakawa K."/>
        </authorList>
    </citation>
    <scope>NUCLEOTIDE SEQUENCE</scope>
</reference>
<dbReference type="AlphaFoldDB" id="A0A8X6N0S5"/>
<evidence type="ECO:0000313" key="2">
    <source>
        <dbReference type="EMBL" id="GFS87816.1"/>
    </source>
</evidence>
<accession>A0A8X6N0S5</accession>
<dbReference type="EMBL" id="BMAW01099003">
    <property type="protein sequence ID" value="GFS87816.1"/>
    <property type="molecule type" value="Genomic_DNA"/>
</dbReference>
<organism evidence="2 3">
    <name type="scientific">Nephila pilipes</name>
    <name type="common">Giant wood spider</name>
    <name type="synonym">Nephila maculata</name>
    <dbReference type="NCBI Taxonomy" id="299642"/>
    <lineage>
        <taxon>Eukaryota</taxon>
        <taxon>Metazoa</taxon>
        <taxon>Ecdysozoa</taxon>
        <taxon>Arthropoda</taxon>
        <taxon>Chelicerata</taxon>
        <taxon>Arachnida</taxon>
        <taxon>Araneae</taxon>
        <taxon>Araneomorphae</taxon>
        <taxon>Entelegynae</taxon>
        <taxon>Araneoidea</taxon>
        <taxon>Nephilidae</taxon>
        <taxon>Nephila</taxon>
    </lineage>
</organism>
<keyword evidence="3" id="KW-1185">Reference proteome</keyword>
<gene>
    <name evidence="2" type="ORF">NPIL_595481</name>
</gene>
<protein>
    <submittedName>
        <fullName evidence="2">Uncharacterized protein</fullName>
    </submittedName>
</protein>
<evidence type="ECO:0000313" key="3">
    <source>
        <dbReference type="Proteomes" id="UP000887013"/>
    </source>
</evidence>
<evidence type="ECO:0000256" key="1">
    <source>
        <dbReference type="SAM" id="SignalP"/>
    </source>
</evidence>
<feature type="chain" id="PRO_5036464754" evidence="1">
    <location>
        <begin position="18"/>
        <end position="137"/>
    </location>
</feature>
<keyword evidence="1" id="KW-0732">Signal</keyword>